<name>A0A645BN84_9ZZZZ</name>
<protein>
    <submittedName>
        <fullName evidence="1">Uncharacterized protein</fullName>
    </submittedName>
</protein>
<dbReference type="AlphaFoldDB" id="A0A645BN84"/>
<gene>
    <name evidence="1" type="ORF">SDC9_113542</name>
</gene>
<organism evidence="1">
    <name type="scientific">bioreactor metagenome</name>
    <dbReference type="NCBI Taxonomy" id="1076179"/>
    <lineage>
        <taxon>unclassified sequences</taxon>
        <taxon>metagenomes</taxon>
        <taxon>ecological metagenomes</taxon>
    </lineage>
</organism>
<reference evidence="1" key="1">
    <citation type="submission" date="2019-08" db="EMBL/GenBank/DDBJ databases">
        <authorList>
            <person name="Kucharzyk K."/>
            <person name="Murdoch R.W."/>
            <person name="Higgins S."/>
            <person name="Loffler F."/>
        </authorList>
    </citation>
    <scope>NUCLEOTIDE SEQUENCE</scope>
</reference>
<accession>A0A645BN84</accession>
<comment type="caution">
    <text evidence="1">The sequence shown here is derived from an EMBL/GenBank/DDBJ whole genome shotgun (WGS) entry which is preliminary data.</text>
</comment>
<proteinExistence type="predicted"/>
<evidence type="ECO:0000313" key="1">
    <source>
        <dbReference type="EMBL" id="MPM66632.1"/>
    </source>
</evidence>
<sequence length="142" mass="14841">MVPVLSSTTTSTFFICSRAVASLMRICSRATLPIPTIRAVGVARPSAQGHAITSTDTAESIALANSPAPPANSQTTIVRSEIPATTGTNTEAILSAMRCTGALLPWASRTVFIICPSRDSPPIFSAVKSKVPFWLIVPASTL</sequence>
<dbReference type="EMBL" id="VSSQ01021205">
    <property type="protein sequence ID" value="MPM66632.1"/>
    <property type="molecule type" value="Genomic_DNA"/>
</dbReference>